<sequence length="364" mass="41648">MKTICYYISDYGYGHATRSIAIIRALMVQAPHRYRIIVCSGKTIGFIQRSLLGSAGFGDIYFRKCASDLGYILKQGSVEPDLKMFEFKYVDYIKTMPLEIQREADFILKEKVDLIVTDISPIPIGAAKIAKIQSIGISNFTWYTAYKGFIEREYLQPLFDIYSHIDYFIHLSGSAEPHWGRGSLMKSGFFCRAPVKEETNRLTNLLKPHSHSKIVYVALGMSIQADHLDKFKMWEEDSCLFVVSSNLKIEGKNIHHIPSNYTESQNYVAAADIIVSKPGWGTVAEGVILNKPLILLNRDLMNEDQNTLEEINCRHSYKLAMWEELQELDLKAVFKVMNPKPQQEIENDINIKKIIRYLENIANA</sequence>
<dbReference type="EMBL" id="BORU01000001">
    <property type="protein sequence ID" value="GIO52450.1"/>
    <property type="molecule type" value="Genomic_DNA"/>
</dbReference>
<keyword evidence="3" id="KW-1185">Reference proteome</keyword>
<evidence type="ECO:0000259" key="1">
    <source>
        <dbReference type="Pfam" id="PF04101"/>
    </source>
</evidence>
<name>A0ABQ4L7J5_9BACL</name>
<dbReference type="PANTHER" id="PTHR38134:SF2">
    <property type="entry name" value="GALACTOKINASE"/>
    <property type="match status" value="1"/>
</dbReference>
<dbReference type="Gene3D" id="3.40.50.2000">
    <property type="entry name" value="Glycogen Phosphorylase B"/>
    <property type="match status" value="1"/>
</dbReference>
<dbReference type="Proteomes" id="UP000676601">
    <property type="component" value="Unassembled WGS sequence"/>
</dbReference>
<dbReference type="InterPro" id="IPR007235">
    <property type="entry name" value="Glyco_trans_28_C"/>
</dbReference>
<feature type="domain" description="Glycosyl transferase family 28 C-terminal" evidence="1">
    <location>
        <begin position="250"/>
        <end position="349"/>
    </location>
</feature>
<gene>
    <name evidence="2" type="ORF">J21TS7_07680</name>
</gene>
<dbReference type="SUPFAM" id="SSF53756">
    <property type="entry name" value="UDP-Glycosyltransferase/glycogen phosphorylase"/>
    <property type="match status" value="1"/>
</dbReference>
<reference evidence="2 3" key="1">
    <citation type="submission" date="2021-03" db="EMBL/GenBank/DDBJ databases">
        <title>Antimicrobial resistance genes in bacteria isolated from Japanese honey, and their potential for conferring macrolide and lincosamide resistance in the American foulbrood pathogen Paenibacillus larvae.</title>
        <authorList>
            <person name="Okamoto M."/>
            <person name="Kumagai M."/>
            <person name="Kanamori H."/>
            <person name="Takamatsu D."/>
        </authorList>
    </citation>
    <scope>NUCLEOTIDE SEQUENCE [LARGE SCALE GENOMIC DNA]</scope>
    <source>
        <strain evidence="2 3">J21TS7</strain>
    </source>
</reference>
<dbReference type="PANTHER" id="PTHR38134">
    <property type="entry name" value="SLR1395 PROTEIN"/>
    <property type="match status" value="1"/>
</dbReference>
<dbReference type="InterPro" id="IPR053205">
    <property type="entry name" value="GHMP_kinase_L-arabinokinase"/>
</dbReference>
<organism evidence="2 3">
    <name type="scientific">Paenibacillus cineris</name>
    <dbReference type="NCBI Taxonomy" id="237530"/>
    <lineage>
        <taxon>Bacteria</taxon>
        <taxon>Bacillati</taxon>
        <taxon>Bacillota</taxon>
        <taxon>Bacilli</taxon>
        <taxon>Bacillales</taxon>
        <taxon>Paenibacillaceae</taxon>
        <taxon>Paenibacillus</taxon>
    </lineage>
</organism>
<proteinExistence type="predicted"/>
<comment type="caution">
    <text evidence="2">The sequence shown here is derived from an EMBL/GenBank/DDBJ whole genome shotgun (WGS) entry which is preliminary data.</text>
</comment>
<evidence type="ECO:0000313" key="3">
    <source>
        <dbReference type="Proteomes" id="UP000676601"/>
    </source>
</evidence>
<accession>A0ABQ4L7J5</accession>
<dbReference type="RefSeq" id="WP_212982836.1">
    <property type="nucleotide sequence ID" value="NZ_BORU01000001.1"/>
</dbReference>
<evidence type="ECO:0000313" key="2">
    <source>
        <dbReference type="EMBL" id="GIO52450.1"/>
    </source>
</evidence>
<protein>
    <recommendedName>
        <fullName evidence="1">Glycosyl transferase family 28 C-terminal domain-containing protein</fullName>
    </recommendedName>
</protein>
<dbReference type="Pfam" id="PF04101">
    <property type="entry name" value="Glyco_tran_28_C"/>
    <property type="match status" value="1"/>
</dbReference>